<dbReference type="EMBL" id="VILF01000006">
    <property type="protein sequence ID" value="MTJ45542.1"/>
    <property type="molecule type" value="Genomic_DNA"/>
</dbReference>
<accession>A0ACC7SDG6</accession>
<evidence type="ECO:0000313" key="1">
    <source>
        <dbReference type="EMBL" id="MTJ45542.1"/>
    </source>
</evidence>
<gene>
    <name evidence="1" type="ORF">FJR39_21410</name>
</gene>
<protein>
    <submittedName>
        <fullName evidence="1">Uncharacterized protein</fullName>
    </submittedName>
</protein>
<comment type="caution">
    <text evidence="1">The sequence shown here is derived from an EMBL/GenBank/DDBJ whole genome shotgun (WGS) entry which is preliminary data.</text>
</comment>
<dbReference type="Proteomes" id="UP001517388">
    <property type="component" value="Unassembled WGS sequence"/>
</dbReference>
<sequence>MTYSGATDTRLLLAGLQKYRESLEKHITQLTSEYTQLEQRWRAFNAVSEGDYANQFRSGWMQTDARFKTYINQSQKIKSLLNERIAALEEFNRQEGSL</sequence>
<name>A0ACC7SDG6_DOLFA</name>
<organism evidence="1 2">
    <name type="scientific">Dolichospermum flos-aquae UHCC 0037</name>
    <dbReference type="NCBI Taxonomy" id="2590026"/>
    <lineage>
        <taxon>Bacteria</taxon>
        <taxon>Bacillati</taxon>
        <taxon>Cyanobacteriota</taxon>
        <taxon>Cyanophyceae</taxon>
        <taxon>Nostocales</taxon>
        <taxon>Aphanizomenonaceae</taxon>
        <taxon>Dolichospermum</taxon>
    </lineage>
</organism>
<evidence type="ECO:0000313" key="2">
    <source>
        <dbReference type="Proteomes" id="UP001517388"/>
    </source>
</evidence>
<reference evidence="2" key="1">
    <citation type="journal article" date="2020" name="Toxins">
        <title>Phylogenomic Analysis of Secondary Metabolism in the Toxic Cyanobacterial Genera Anabaena, Dolichospermum and Aphanizomenon.</title>
        <authorList>
            <person name="Oesterholm J."/>
            <person name="Popin R.V."/>
            <person name="Fewer D.P."/>
            <person name="Sivonen K."/>
        </authorList>
    </citation>
    <scope>NUCLEOTIDE SEQUENCE [LARGE SCALE GENOMIC DNA]</scope>
    <source>
        <strain evidence="2">UHCC 0037</strain>
    </source>
</reference>
<keyword evidence="2" id="KW-1185">Reference proteome</keyword>
<proteinExistence type="predicted"/>